<feature type="transmembrane region" description="Helical" evidence="7">
    <location>
        <begin position="6"/>
        <end position="27"/>
    </location>
</feature>
<dbReference type="RefSeq" id="WP_150613041.1">
    <property type="nucleotide sequence ID" value="NZ_CABPRU010000004.1"/>
</dbReference>
<dbReference type="GO" id="GO:0005886">
    <property type="term" value="C:plasma membrane"/>
    <property type="evidence" value="ECO:0007669"/>
    <property type="project" value="UniProtKB-SubCell"/>
</dbReference>
<dbReference type="Pfam" id="PF00482">
    <property type="entry name" value="T2SSF"/>
    <property type="match status" value="1"/>
</dbReference>
<reference evidence="9 10" key="1">
    <citation type="submission" date="2019-08" db="EMBL/GenBank/DDBJ databases">
        <authorList>
            <person name="Peeters C."/>
        </authorList>
    </citation>
    <scope>NUCLEOTIDE SEQUENCE [LARGE SCALE GENOMIC DNA]</scope>
    <source>
        <strain evidence="9 10">LMG 31013</strain>
    </source>
</reference>
<evidence type="ECO:0000256" key="3">
    <source>
        <dbReference type="ARBA" id="ARBA00022692"/>
    </source>
</evidence>
<keyword evidence="6" id="KW-0175">Coiled coil</keyword>
<feature type="domain" description="Type II secretion system protein GspF" evidence="8">
    <location>
        <begin position="158"/>
        <end position="283"/>
    </location>
</feature>
<protein>
    <submittedName>
        <fullName evidence="9">Pilus assembly protein TadB</fullName>
    </submittedName>
</protein>
<keyword evidence="2" id="KW-1003">Cell membrane</keyword>
<accession>A0A5E4USD3</accession>
<feature type="transmembrane region" description="Helical" evidence="7">
    <location>
        <begin position="123"/>
        <end position="140"/>
    </location>
</feature>
<evidence type="ECO:0000256" key="2">
    <source>
        <dbReference type="ARBA" id="ARBA00022475"/>
    </source>
</evidence>
<evidence type="ECO:0000256" key="1">
    <source>
        <dbReference type="ARBA" id="ARBA00004651"/>
    </source>
</evidence>
<dbReference type="PANTHER" id="PTHR35007">
    <property type="entry name" value="INTEGRAL MEMBRANE PROTEIN-RELATED"/>
    <property type="match status" value="1"/>
</dbReference>
<evidence type="ECO:0000256" key="5">
    <source>
        <dbReference type="ARBA" id="ARBA00023136"/>
    </source>
</evidence>
<name>A0A5E4USD3_9BURK</name>
<keyword evidence="3 7" id="KW-0812">Transmembrane</keyword>
<gene>
    <name evidence="9" type="ORF">PTE31013_02213</name>
</gene>
<evidence type="ECO:0000256" key="7">
    <source>
        <dbReference type="SAM" id="Phobius"/>
    </source>
</evidence>
<keyword evidence="5 7" id="KW-0472">Membrane</keyword>
<dbReference type="OrthoDB" id="597333at2"/>
<evidence type="ECO:0000313" key="9">
    <source>
        <dbReference type="EMBL" id="VVE02423.1"/>
    </source>
</evidence>
<dbReference type="Gene3D" id="1.20.81.30">
    <property type="entry name" value="Type II secretion system (T2SS), domain F"/>
    <property type="match status" value="1"/>
</dbReference>
<feature type="coiled-coil region" evidence="6">
    <location>
        <begin position="140"/>
        <end position="167"/>
    </location>
</feature>
<dbReference type="PANTHER" id="PTHR35007:SF1">
    <property type="entry name" value="PILUS ASSEMBLY PROTEIN"/>
    <property type="match status" value="1"/>
</dbReference>
<feature type="coiled-coil region" evidence="6">
    <location>
        <begin position="236"/>
        <end position="263"/>
    </location>
</feature>
<keyword evidence="4 7" id="KW-1133">Transmembrane helix</keyword>
<evidence type="ECO:0000313" key="10">
    <source>
        <dbReference type="Proteomes" id="UP000334380"/>
    </source>
</evidence>
<feature type="transmembrane region" description="Helical" evidence="7">
    <location>
        <begin position="273"/>
        <end position="294"/>
    </location>
</feature>
<sequence>MSPYFYIFAILLFAAVVLAIEAVYQWWNNQHSAAAKRIESRIRSLSAGGHVDREHTSILKSRMLSESPRLEQILMRMPRVHNLDLYIIQSGLSWSVSRLLVSMLLLAGGAVILVLILPVSWRLALIAGPLAGCLPVLHVMRRRRRRLAQLERQLPEAADMIARALRAGHAFTGAIEMVGDEMAAPIGGEFRIMFDEINYGVSLNDALLNLATRVPVSDLRYFIIAVMIQRESGGNLAEIMGNIAELTRERLKLYEKVKVLSAEGRLSANILEVLPFGAAGIIMVVNPAFLEILWHDPAGIKLAVVALVLMALGMVWMRMIIRIHV</sequence>
<dbReference type="EMBL" id="CABPRU010000004">
    <property type="protein sequence ID" value="VVE02423.1"/>
    <property type="molecule type" value="Genomic_DNA"/>
</dbReference>
<evidence type="ECO:0000256" key="4">
    <source>
        <dbReference type="ARBA" id="ARBA00022989"/>
    </source>
</evidence>
<dbReference type="InterPro" id="IPR042094">
    <property type="entry name" value="T2SS_GspF_sf"/>
</dbReference>
<comment type="subcellular location">
    <subcellularLocation>
        <location evidence="1">Cell membrane</location>
        <topology evidence="1">Multi-pass membrane protein</topology>
    </subcellularLocation>
</comment>
<proteinExistence type="predicted"/>
<feature type="transmembrane region" description="Helical" evidence="7">
    <location>
        <begin position="99"/>
        <end position="117"/>
    </location>
</feature>
<dbReference type="AlphaFoldDB" id="A0A5E4USD3"/>
<keyword evidence="10" id="KW-1185">Reference proteome</keyword>
<dbReference type="Proteomes" id="UP000334380">
    <property type="component" value="Unassembled WGS sequence"/>
</dbReference>
<evidence type="ECO:0000259" key="8">
    <source>
        <dbReference type="Pfam" id="PF00482"/>
    </source>
</evidence>
<dbReference type="InterPro" id="IPR018076">
    <property type="entry name" value="T2SS_GspF_dom"/>
</dbReference>
<feature type="transmembrane region" description="Helical" evidence="7">
    <location>
        <begin position="300"/>
        <end position="321"/>
    </location>
</feature>
<evidence type="ECO:0000256" key="6">
    <source>
        <dbReference type="SAM" id="Coils"/>
    </source>
</evidence>
<organism evidence="9 10">
    <name type="scientific">Pandoraea terrigena</name>
    <dbReference type="NCBI Taxonomy" id="2508292"/>
    <lineage>
        <taxon>Bacteria</taxon>
        <taxon>Pseudomonadati</taxon>
        <taxon>Pseudomonadota</taxon>
        <taxon>Betaproteobacteria</taxon>
        <taxon>Burkholderiales</taxon>
        <taxon>Burkholderiaceae</taxon>
        <taxon>Pandoraea</taxon>
    </lineage>
</organism>